<keyword evidence="4" id="KW-1185">Reference proteome</keyword>
<keyword evidence="1" id="KW-0175">Coiled coil</keyword>
<gene>
    <name evidence="3" type="ORF">SteCoe_8336</name>
</gene>
<accession>A0A1R2CKL8</accession>
<comment type="caution">
    <text evidence="3">The sequence shown here is derived from an EMBL/GenBank/DDBJ whole genome shotgun (WGS) entry which is preliminary data.</text>
</comment>
<evidence type="ECO:0000256" key="1">
    <source>
        <dbReference type="SAM" id="Coils"/>
    </source>
</evidence>
<feature type="coiled-coil region" evidence="1">
    <location>
        <begin position="104"/>
        <end position="131"/>
    </location>
</feature>
<feature type="region of interest" description="Disordered" evidence="2">
    <location>
        <begin position="29"/>
        <end position="50"/>
    </location>
</feature>
<dbReference type="Proteomes" id="UP000187209">
    <property type="component" value="Unassembled WGS sequence"/>
</dbReference>
<evidence type="ECO:0000313" key="3">
    <source>
        <dbReference type="EMBL" id="OMJ89531.1"/>
    </source>
</evidence>
<dbReference type="AlphaFoldDB" id="A0A1R2CKL8"/>
<evidence type="ECO:0000256" key="2">
    <source>
        <dbReference type="SAM" id="MobiDB-lite"/>
    </source>
</evidence>
<name>A0A1R2CKL8_9CILI</name>
<evidence type="ECO:0000313" key="4">
    <source>
        <dbReference type="Proteomes" id="UP000187209"/>
    </source>
</evidence>
<proteinExistence type="predicted"/>
<dbReference type="EMBL" id="MPUH01000124">
    <property type="protein sequence ID" value="OMJ89531.1"/>
    <property type="molecule type" value="Genomic_DNA"/>
</dbReference>
<protein>
    <submittedName>
        <fullName evidence="3">Uncharacterized protein</fullName>
    </submittedName>
</protein>
<organism evidence="3 4">
    <name type="scientific">Stentor coeruleus</name>
    <dbReference type="NCBI Taxonomy" id="5963"/>
    <lineage>
        <taxon>Eukaryota</taxon>
        <taxon>Sar</taxon>
        <taxon>Alveolata</taxon>
        <taxon>Ciliophora</taxon>
        <taxon>Postciliodesmatophora</taxon>
        <taxon>Heterotrichea</taxon>
        <taxon>Heterotrichida</taxon>
        <taxon>Stentoridae</taxon>
        <taxon>Stentor</taxon>
    </lineage>
</organism>
<dbReference type="OrthoDB" id="61280at2759"/>
<sequence length="238" mass="27176">MADAYNKYTKQTAGTLVGNWQEERELRDLTGHGRSYPTQHVPYRNGEPSFMREREGTDTRIHGTEHPLDTLNTFNYEYGKATNPADQLPKVGKREQLLASQIYNEVHQEHLVKLENERKEKEARIFETTTKSNFDWKTTEGTVGKRVMKDQNGREVNLSDAEFAVEHGFRRIQPITDIATLQEEVKSKEMPVTLYSESLNRQTIPVSSNKGANPFARACGFTQPIQLTRAANSFQGNI</sequence>
<reference evidence="3 4" key="1">
    <citation type="submission" date="2016-11" db="EMBL/GenBank/DDBJ databases">
        <title>The macronuclear genome of Stentor coeruleus: a giant cell with tiny introns.</title>
        <authorList>
            <person name="Slabodnick M."/>
            <person name="Ruby J.G."/>
            <person name="Reiff S.B."/>
            <person name="Swart E.C."/>
            <person name="Gosai S."/>
            <person name="Prabakaran S."/>
            <person name="Witkowska E."/>
            <person name="Larue G.E."/>
            <person name="Fisher S."/>
            <person name="Freeman R.M."/>
            <person name="Gunawardena J."/>
            <person name="Chu W."/>
            <person name="Stover N.A."/>
            <person name="Gregory B.D."/>
            <person name="Nowacki M."/>
            <person name="Derisi J."/>
            <person name="Roy S.W."/>
            <person name="Marshall W.F."/>
            <person name="Sood P."/>
        </authorList>
    </citation>
    <scope>NUCLEOTIDE SEQUENCE [LARGE SCALE GENOMIC DNA]</scope>
    <source>
        <strain evidence="3">WM001</strain>
    </source>
</reference>